<dbReference type="RefSeq" id="WP_015235758.1">
    <property type="nucleotide sequence ID" value="NC_019793.1"/>
</dbReference>
<dbReference type="PATRIC" id="fig|937777.3.peg.1954"/>
<feature type="transmembrane region" description="Helical" evidence="2">
    <location>
        <begin position="29"/>
        <end position="46"/>
    </location>
</feature>
<evidence type="ECO:0000313" key="4">
    <source>
        <dbReference type="Proteomes" id="UP000010467"/>
    </source>
</evidence>
<keyword evidence="2" id="KW-0812">Transmembrane</keyword>
<proteinExistence type="predicted"/>
<dbReference type="EMBL" id="CP003382">
    <property type="protein sequence ID" value="AFZ67453.1"/>
    <property type="molecule type" value="Genomic_DNA"/>
</dbReference>
<keyword evidence="4" id="KW-1185">Reference proteome</keyword>
<feature type="region of interest" description="Disordered" evidence="1">
    <location>
        <begin position="53"/>
        <end position="111"/>
    </location>
</feature>
<dbReference type="HOGENOM" id="CLU_1136587_0_0_0"/>
<name>L0A0N4_DEIPD</name>
<organism evidence="3 4">
    <name type="scientific">Deinococcus peraridilitoris (strain DSM 19664 / LMG 22246 / CIP 109416 / KR-200)</name>
    <dbReference type="NCBI Taxonomy" id="937777"/>
    <lineage>
        <taxon>Bacteria</taxon>
        <taxon>Thermotogati</taxon>
        <taxon>Deinococcota</taxon>
        <taxon>Deinococci</taxon>
        <taxon>Deinococcales</taxon>
        <taxon>Deinococcaceae</taxon>
        <taxon>Deinococcus</taxon>
    </lineage>
</organism>
<dbReference type="STRING" id="937777.Deipe_1950"/>
<evidence type="ECO:0000256" key="2">
    <source>
        <dbReference type="SAM" id="Phobius"/>
    </source>
</evidence>
<protein>
    <submittedName>
        <fullName evidence="3">Uncharacterized protein</fullName>
    </submittedName>
</protein>
<keyword evidence="2" id="KW-1133">Transmembrane helix</keyword>
<reference evidence="4" key="1">
    <citation type="submission" date="2012-03" db="EMBL/GenBank/DDBJ databases">
        <title>Complete sequence of chromosome of Deinococcus peraridilitoris DSM 19664.</title>
        <authorList>
            <person name="Lucas S."/>
            <person name="Copeland A."/>
            <person name="Lapidus A."/>
            <person name="Glavina del Rio T."/>
            <person name="Dalin E."/>
            <person name="Tice H."/>
            <person name="Bruce D."/>
            <person name="Goodwin L."/>
            <person name="Pitluck S."/>
            <person name="Peters L."/>
            <person name="Mikhailova N."/>
            <person name="Lu M."/>
            <person name="Kyrpides N."/>
            <person name="Mavromatis K."/>
            <person name="Ivanova N."/>
            <person name="Brettin T."/>
            <person name="Detter J.C."/>
            <person name="Han C."/>
            <person name="Larimer F."/>
            <person name="Land M."/>
            <person name="Hauser L."/>
            <person name="Markowitz V."/>
            <person name="Cheng J.-F."/>
            <person name="Hugenholtz P."/>
            <person name="Woyke T."/>
            <person name="Wu D."/>
            <person name="Pukall R."/>
            <person name="Steenblock K."/>
            <person name="Brambilla E."/>
            <person name="Klenk H.-P."/>
            <person name="Eisen J.A."/>
        </authorList>
    </citation>
    <scope>NUCLEOTIDE SEQUENCE [LARGE SCALE GENOMIC DNA]</scope>
    <source>
        <strain evidence="4">DSM 19664 / LMG 22246 / CIP 109416 / KR-200</strain>
    </source>
</reference>
<evidence type="ECO:0000313" key="3">
    <source>
        <dbReference type="EMBL" id="AFZ67453.1"/>
    </source>
</evidence>
<keyword evidence="2" id="KW-0472">Membrane</keyword>
<dbReference type="AlphaFoldDB" id="L0A0N4"/>
<accession>L0A0N4</accession>
<sequence length="244" mass="26643">MKPLPALLALLVIAAVAIAVLTATPWLLVGALLLACAVLTVLLLASQAEVRRLRRSGPSSQESRRELPGEPSATRLPDLSTTQEKVPVARGARAKPTPVRSDPSASPEPLSSRAGEIIARHAGRLPEAVLQRTHTILKRLEEVDTLIRLGRVEHENAHLARRIALEFLPESLEGYLLLPPSQAMTLHLVPGKTGYDLLMEELSALGRASKDLLNQTALSEGQALLVNHEFIREKFRSARREFDV</sequence>
<gene>
    <name evidence="3" type="ordered locus">Deipe_1950</name>
</gene>
<dbReference type="Proteomes" id="UP000010467">
    <property type="component" value="Chromosome"/>
</dbReference>
<evidence type="ECO:0000256" key="1">
    <source>
        <dbReference type="SAM" id="MobiDB-lite"/>
    </source>
</evidence>
<dbReference type="KEGG" id="dpd:Deipe_1950"/>
<dbReference type="OrthoDB" id="67304at2"/>